<gene>
    <name evidence="1" type="ORF">HX902_26490</name>
</gene>
<dbReference type="Proteomes" id="UP000539787">
    <property type="component" value="Unassembled WGS sequence"/>
</dbReference>
<keyword evidence="2" id="KW-1185">Reference proteome</keyword>
<proteinExistence type="predicted"/>
<organism evidence="1 2">
    <name type="scientific">Rhizobium changzhiense</name>
    <dbReference type="NCBI Taxonomy" id="2692317"/>
    <lineage>
        <taxon>Bacteria</taxon>
        <taxon>Pseudomonadati</taxon>
        <taxon>Pseudomonadota</taxon>
        <taxon>Alphaproteobacteria</taxon>
        <taxon>Hyphomicrobiales</taxon>
        <taxon>Rhizobiaceae</taxon>
        <taxon>Rhizobium/Agrobacterium group</taxon>
        <taxon>Rhizobium</taxon>
    </lineage>
</organism>
<comment type="caution">
    <text evidence="1">The sequence shown here is derived from an EMBL/GenBank/DDBJ whole genome shotgun (WGS) entry which is preliminary data.</text>
</comment>
<dbReference type="EMBL" id="JACGBJ010000018">
    <property type="protein sequence ID" value="MBA5805178.1"/>
    <property type="molecule type" value="Genomic_DNA"/>
</dbReference>
<sequence length="73" mass="7981">MTMTTAQLSQRGIVIDIGPTVHGRIPKTTHDDMEGGVMDAVLLIEANQSEKTLRLGFAVKISWASLWAIFAQL</sequence>
<protein>
    <submittedName>
        <fullName evidence="1">Uncharacterized protein</fullName>
    </submittedName>
</protein>
<name>A0ABR6AEU9_9HYPH</name>
<evidence type="ECO:0000313" key="2">
    <source>
        <dbReference type="Proteomes" id="UP000539787"/>
    </source>
</evidence>
<dbReference type="RefSeq" id="WP_182210822.1">
    <property type="nucleotide sequence ID" value="NZ_JACGBJ010000018.1"/>
</dbReference>
<accession>A0ABR6AEU9</accession>
<evidence type="ECO:0000313" key="1">
    <source>
        <dbReference type="EMBL" id="MBA5805178.1"/>
    </source>
</evidence>
<reference evidence="1 2" key="1">
    <citation type="submission" date="2020-07" db="EMBL/GenBank/DDBJ databases">
        <authorList>
            <person name="Sun Q."/>
        </authorList>
    </citation>
    <scope>NUCLEOTIDE SEQUENCE [LARGE SCALE GENOMIC DNA]</scope>
    <source>
        <strain evidence="1 2">WYCCWR 11317</strain>
    </source>
</reference>